<evidence type="ECO:0000256" key="5">
    <source>
        <dbReference type="ARBA" id="ARBA00023136"/>
    </source>
</evidence>
<feature type="domain" description="RDD" evidence="7">
    <location>
        <begin position="8"/>
        <end position="137"/>
    </location>
</feature>
<keyword evidence="4 6" id="KW-1133">Transmembrane helix</keyword>
<dbReference type="Proteomes" id="UP000192132">
    <property type="component" value="Unassembled WGS sequence"/>
</dbReference>
<feature type="transmembrane region" description="Helical" evidence="6">
    <location>
        <begin position="12"/>
        <end position="39"/>
    </location>
</feature>
<sequence>MMSGRYQYAGFWVRLGALLVDTVLILLITIPLLIMYYGVDTYWQAAQNGDFLGVGEVIISWLLPIVATIWFWVKMQATPGKILFSLKVLDEKTGQPISLKQSVIRYLGYFVSTIVLLLGFIWVAFDRKKQGWHDKMASTVVVRDYGMDVTPVLVKE</sequence>
<protein>
    <submittedName>
        <fullName evidence="8">RDD family protein</fullName>
    </submittedName>
</protein>
<dbReference type="InterPro" id="IPR010432">
    <property type="entry name" value="RDD"/>
</dbReference>
<dbReference type="GO" id="GO:0005886">
    <property type="term" value="C:plasma membrane"/>
    <property type="evidence" value="ECO:0007669"/>
    <property type="project" value="UniProtKB-SubCell"/>
</dbReference>
<evidence type="ECO:0000256" key="3">
    <source>
        <dbReference type="ARBA" id="ARBA00022692"/>
    </source>
</evidence>
<name>A0A1S8CY53_9GAMM</name>
<evidence type="ECO:0000256" key="6">
    <source>
        <dbReference type="SAM" id="Phobius"/>
    </source>
</evidence>
<feature type="transmembrane region" description="Helical" evidence="6">
    <location>
        <begin position="106"/>
        <end position="125"/>
    </location>
</feature>
<organism evidence="8 9">
    <name type="scientific">Alkanindiges hydrocarboniclasticus</name>
    <dbReference type="NCBI Taxonomy" id="1907941"/>
    <lineage>
        <taxon>Bacteria</taxon>
        <taxon>Pseudomonadati</taxon>
        <taxon>Pseudomonadota</taxon>
        <taxon>Gammaproteobacteria</taxon>
        <taxon>Moraxellales</taxon>
        <taxon>Moraxellaceae</taxon>
        <taxon>Alkanindiges</taxon>
    </lineage>
</organism>
<accession>A0A1S8CY53</accession>
<evidence type="ECO:0000313" key="8">
    <source>
        <dbReference type="EMBL" id="ONG42293.1"/>
    </source>
</evidence>
<evidence type="ECO:0000313" key="9">
    <source>
        <dbReference type="Proteomes" id="UP000192132"/>
    </source>
</evidence>
<dbReference type="PANTHER" id="PTHR36115">
    <property type="entry name" value="PROLINE-RICH ANTIGEN HOMOLOG-RELATED"/>
    <property type="match status" value="1"/>
</dbReference>
<comment type="subcellular location">
    <subcellularLocation>
        <location evidence="1">Cell membrane</location>
        <topology evidence="1">Multi-pass membrane protein</topology>
    </subcellularLocation>
</comment>
<dbReference type="PANTHER" id="PTHR36115:SF4">
    <property type="entry name" value="MEMBRANE PROTEIN"/>
    <property type="match status" value="1"/>
</dbReference>
<evidence type="ECO:0000259" key="7">
    <source>
        <dbReference type="Pfam" id="PF06271"/>
    </source>
</evidence>
<dbReference type="STRING" id="1907941.BKE30_00350"/>
<dbReference type="InterPro" id="IPR051791">
    <property type="entry name" value="Pra-immunoreactive"/>
</dbReference>
<reference evidence="8 9" key="1">
    <citation type="submission" date="2016-10" db="EMBL/GenBank/DDBJ databases">
        <title>Draft Genome sequence of Alkanindiges sp. strain H1.</title>
        <authorList>
            <person name="Subhash Y."/>
            <person name="Lee S."/>
        </authorList>
    </citation>
    <scope>NUCLEOTIDE SEQUENCE [LARGE SCALE GENOMIC DNA]</scope>
    <source>
        <strain evidence="8 9">H1</strain>
    </source>
</reference>
<feature type="transmembrane region" description="Helical" evidence="6">
    <location>
        <begin position="51"/>
        <end position="73"/>
    </location>
</feature>
<evidence type="ECO:0000256" key="4">
    <source>
        <dbReference type="ARBA" id="ARBA00022989"/>
    </source>
</evidence>
<keyword evidence="9" id="KW-1185">Reference proteome</keyword>
<dbReference type="Pfam" id="PF06271">
    <property type="entry name" value="RDD"/>
    <property type="match status" value="1"/>
</dbReference>
<proteinExistence type="predicted"/>
<dbReference type="AlphaFoldDB" id="A0A1S8CY53"/>
<evidence type="ECO:0000256" key="1">
    <source>
        <dbReference type="ARBA" id="ARBA00004651"/>
    </source>
</evidence>
<keyword evidence="5 6" id="KW-0472">Membrane</keyword>
<keyword evidence="2" id="KW-1003">Cell membrane</keyword>
<evidence type="ECO:0000256" key="2">
    <source>
        <dbReference type="ARBA" id="ARBA00022475"/>
    </source>
</evidence>
<dbReference type="OrthoDB" id="9793824at2"/>
<comment type="caution">
    <text evidence="8">The sequence shown here is derived from an EMBL/GenBank/DDBJ whole genome shotgun (WGS) entry which is preliminary data.</text>
</comment>
<keyword evidence="3 6" id="KW-0812">Transmembrane</keyword>
<dbReference type="EMBL" id="MLCN01000001">
    <property type="protein sequence ID" value="ONG42293.1"/>
    <property type="molecule type" value="Genomic_DNA"/>
</dbReference>
<gene>
    <name evidence="8" type="ORF">BKE30_00350</name>
</gene>